<evidence type="ECO:0000256" key="12">
    <source>
        <dbReference type="RuleBase" id="RU003784"/>
    </source>
</evidence>
<evidence type="ECO:0000256" key="6">
    <source>
        <dbReference type="ARBA" id="ARBA00022741"/>
    </source>
</evidence>
<reference evidence="14" key="1">
    <citation type="submission" date="2013-11" db="EMBL/GenBank/DDBJ databases">
        <authorList>
            <person name="GENOMES U."/>
        </authorList>
    </citation>
    <scope>NUCLEOTIDE SEQUENCE</scope>
    <source>
        <strain evidence="14">MVT06</strain>
    </source>
</reference>
<protein>
    <recommendedName>
        <fullName evidence="10">tRNA dimethylallyltransferase</fullName>
        <ecNumber evidence="10">2.5.1.75</ecNumber>
    </recommendedName>
    <alternativeName>
        <fullName evidence="10">Dimethylallyl diphosphate:tRNA dimethylallyltransferase</fullName>
        <shortName evidence="10">DMAPP:tRNA dimethylallyltransferase</shortName>
        <shortName evidence="10">DMATase</shortName>
    </alternativeName>
    <alternativeName>
        <fullName evidence="10">Isopentenyl-diphosphate:tRNA isopentenyltransferase</fullName>
        <shortName evidence="10">IPP transferase</shortName>
        <shortName evidence="10">IPPT</shortName>
        <shortName evidence="10">IPTase</shortName>
    </alternativeName>
</protein>
<comment type="cofactor">
    <cofactor evidence="1 10">
        <name>Mg(2+)</name>
        <dbReference type="ChEBI" id="CHEBI:18420"/>
    </cofactor>
</comment>
<proteinExistence type="inferred from homology"/>
<accession>A0A024LT88</accession>
<evidence type="ECO:0000256" key="9">
    <source>
        <dbReference type="ARBA" id="ARBA00049563"/>
    </source>
</evidence>
<keyword evidence="7 10" id="KW-0067">ATP-binding</keyword>
<evidence type="ECO:0000256" key="7">
    <source>
        <dbReference type="ARBA" id="ARBA00022840"/>
    </source>
</evidence>
<evidence type="ECO:0000256" key="1">
    <source>
        <dbReference type="ARBA" id="ARBA00001946"/>
    </source>
</evidence>
<comment type="similarity">
    <text evidence="3 10 13">Belongs to the IPP transferase family.</text>
</comment>
<keyword evidence="4 10" id="KW-0808">Transferase</keyword>
<dbReference type="NCBIfam" id="TIGR00174">
    <property type="entry name" value="miaA"/>
    <property type="match status" value="1"/>
</dbReference>
<dbReference type="SUPFAM" id="SSF52540">
    <property type="entry name" value="P-loop containing nucleoside triphosphate hydrolases"/>
    <property type="match status" value="2"/>
</dbReference>
<keyword evidence="5 10" id="KW-0819">tRNA processing</keyword>
<dbReference type="Gene3D" id="1.10.20.140">
    <property type="match status" value="1"/>
</dbReference>
<evidence type="ECO:0000256" key="10">
    <source>
        <dbReference type="HAMAP-Rule" id="MF_00185"/>
    </source>
</evidence>
<evidence type="ECO:0000256" key="8">
    <source>
        <dbReference type="ARBA" id="ARBA00022842"/>
    </source>
</evidence>
<dbReference type="AlphaFoldDB" id="A0A024LT88"/>
<feature type="site" description="Interaction with substrate tRNA" evidence="10">
    <location>
        <position position="122"/>
    </location>
</feature>
<dbReference type="InterPro" id="IPR018022">
    <property type="entry name" value="IPT"/>
</dbReference>
<evidence type="ECO:0000256" key="3">
    <source>
        <dbReference type="ARBA" id="ARBA00005842"/>
    </source>
</evidence>
<dbReference type="GO" id="GO:0005524">
    <property type="term" value="F:ATP binding"/>
    <property type="evidence" value="ECO:0007669"/>
    <property type="project" value="UniProtKB-UniRule"/>
</dbReference>
<comment type="function">
    <text evidence="2 10 12">Catalyzes the transfer of a dimethylallyl group onto the adenine at position 37 in tRNAs that read codons beginning with uridine, leading to the formation of N6-(dimethylallyl)adenosine (i(6)A).</text>
</comment>
<dbReference type="EMBL" id="HG977196">
    <property type="protein sequence ID" value="CDP80349.1"/>
    <property type="molecule type" value="Genomic_DNA"/>
</dbReference>
<organism evidence="14">
    <name type="scientific">Bartonella schoenbuchensis</name>
    <dbReference type="NCBI Taxonomy" id="165694"/>
    <lineage>
        <taxon>Bacteria</taxon>
        <taxon>Pseudomonadati</taxon>
        <taxon>Pseudomonadota</taxon>
        <taxon>Alphaproteobacteria</taxon>
        <taxon>Hyphomicrobiales</taxon>
        <taxon>Bartonellaceae</taxon>
        <taxon>Bartonella</taxon>
    </lineage>
</organism>
<feature type="region of interest" description="Interaction with substrate tRNA" evidence="10">
    <location>
        <begin position="158"/>
        <end position="162"/>
    </location>
</feature>
<evidence type="ECO:0000313" key="14">
    <source>
        <dbReference type="EMBL" id="CDP80349.1"/>
    </source>
</evidence>
<dbReference type="GO" id="GO:0006400">
    <property type="term" value="P:tRNA modification"/>
    <property type="evidence" value="ECO:0007669"/>
    <property type="project" value="TreeGrafter"/>
</dbReference>
<evidence type="ECO:0000256" key="5">
    <source>
        <dbReference type="ARBA" id="ARBA00022694"/>
    </source>
</evidence>
<dbReference type="PANTHER" id="PTHR11088">
    <property type="entry name" value="TRNA DIMETHYLALLYLTRANSFERASE"/>
    <property type="match status" value="1"/>
</dbReference>
<dbReference type="EC" id="2.5.1.75" evidence="10"/>
<feature type="site" description="Interaction with substrate tRNA" evidence="10">
    <location>
        <position position="100"/>
    </location>
</feature>
<dbReference type="InterPro" id="IPR039657">
    <property type="entry name" value="Dimethylallyltransferase"/>
</dbReference>
<feature type="region of interest" description="Interaction with substrate tRNA" evidence="10">
    <location>
        <begin position="36"/>
        <end position="39"/>
    </location>
</feature>
<name>A0A024LT88_9HYPH</name>
<reference evidence="14" key="2">
    <citation type="submission" date="2014-05" db="EMBL/GenBank/DDBJ databases">
        <title>Genome sequencing of Bartonella spp. isolated from human blood.</title>
        <authorList>
            <person name="Raoult D."/>
        </authorList>
    </citation>
    <scope>NUCLEOTIDE SEQUENCE</scope>
    <source>
        <strain evidence="14">MVT06</strain>
    </source>
</reference>
<feature type="binding site" evidence="10">
    <location>
        <begin position="11"/>
        <end position="18"/>
    </location>
    <ligand>
        <name>ATP</name>
        <dbReference type="ChEBI" id="CHEBI:30616"/>
    </ligand>
</feature>
<gene>
    <name evidence="10 14" type="primary">miaA</name>
    <name evidence="14" type="ORF">BN1046_01278</name>
</gene>
<comment type="subunit">
    <text evidence="10">Monomer.</text>
</comment>
<sequence>MTQRMVTLIAGPTASGKSKLALKIAQEKNAIIINTDSMQIYDVLNILTARPTKADTLIIPHYLYGYVSPTFNYSVGQWLSDVEKLLSSFPLKPLIFVGGTGLYFRALLEGISKIPSIPDAIREKWRMRLYKEGAESLYRELLQVDAVLCEKIAPQDGQRIVRALEVYESTGKRLSWWQKKKTKSLIAQDCSEKILLIPPRQLLYERINERFNHMVERGVLEEVIAMKKLMLSPLLPAMKAIGVRELMAYLDGYKSFEDAIEEAKMQTRRYAKRQMTWFNNQFDDKWNLIYS</sequence>
<evidence type="ECO:0000256" key="2">
    <source>
        <dbReference type="ARBA" id="ARBA00003213"/>
    </source>
</evidence>
<dbReference type="PANTHER" id="PTHR11088:SF60">
    <property type="entry name" value="TRNA DIMETHYLALLYLTRANSFERASE"/>
    <property type="match status" value="1"/>
</dbReference>
<feature type="binding site" evidence="10">
    <location>
        <begin position="13"/>
        <end position="18"/>
    </location>
    <ligand>
        <name>substrate</name>
    </ligand>
</feature>
<evidence type="ECO:0000256" key="11">
    <source>
        <dbReference type="RuleBase" id="RU003783"/>
    </source>
</evidence>
<dbReference type="GO" id="GO:0052381">
    <property type="term" value="F:tRNA dimethylallyltransferase activity"/>
    <property type="evidence" value="ECO:0007669"/>
    <property type="project" value="UniProtKB-UniRule"/>
</dbReference>
<dbReference type="HAMAP" id="MF_00185">
    <property type="entry name" value="IPP_trans"/>
    <property type="match status" value="1"/>
</dbReference>
<comment type="catalytic activity">
    <reaction evidence="9 10 11">
        <text>adenosine(37) in tRNA + dimethylallyl diphosphate = N(6)-dimethylallyladenosine(37) in tRNA + diphosphate</text>
        <dbReference type="Rhea" id="RHEA:26482"/>
        <dbReference type="Rhea" id="RHEA-COMP:10162"/>
        <dbReference type="Rhea" id="RHEA-COMP:10375"/>
        <dbReference type="ChEBI" id="CHEBI:33019"/>
        <dbReference type="ChEBI" id="CHEBI:57623"/>
        <dbReference type="ChEBI" id="CHEBI:74411"/>
        <dbReference type="ChEBI" id="CHEBI:74415"/>
        <dbReference type="EC" id="2.5.1.75"/>
    </reaction>
</comment>
<dbReference type="InterPro" id="IPR027417">
    <property type="entry name" value="P-loop_NTPase"/>
</dbReference>
<dbReference type="Gene3D" id="3.40.50.300">
    <property type="entry name" value="P-loop containing nucleotide triphosphate hydrolases"/>
    <property type="match status" value="1"/>
</dbReference>
<evidence type="ECO:0000256" key="13">
    <source>
        <dbReference type="RuleBase" id="RU003785"/>
    </source>
</evidence>
<evidence type="ECO:0000256" key="4">
    <source>
        <dbReference type="ARBA" id="ARBA00022679"/>
    </source>
</evidence>
<keyword evidence="8 10" id="KW-0460">Magnesium</keyword>
<dbReference type="Pfam" id="PF01715">
    <property type="entry name" value="IPPT"/>
    <property type="match status" value="1"/>
</dbReference>
<keyword evidence="6 10" id="KW-0547">Nucleotide-binding</keyword>
<comment type="caution">
    <text evidence="10">Lacks conserved residue(s) required for the propagation of feature annotation.</text>
</comment>